<keyword evidence="2" id="KW-1185">Reference proteome</keyword>
<organism evidence="1 2">
    <name type="scientific">Senna tora</name>
    <dbReference type="NCBI Taxonomy" id="362788"/>
    <lineage>
        <taxon>Eukaryota</taxon>
        <taxon>Viridiplantae</taxon>
        <taxon>Streptophyta</taxon>
        <taxon>Embryophyta</taxon>
        <taxon>Tracheophyta</taxon>
        <taxon>Spermatophyta</taxon>
        <taxon>Magnoliopsida</taxon>
        <taxon>eudicotyledons</taxon>
        <taxon>Gunneridae</taxon>
        <taxon>Pentapetalae</taxon>
        <taxon>rosids</taxon>
        <taxon>fabids</taxon>
        <taxon>Fabales</taxon>
        <taxon>Fabaceae</taxon>
        <taxon>Caesalpinioideae</taxon>
        <taxon>Cassia clade</taxon>
        <taxon>Senna</taxon>
    </lineage>
</organism>
<reference evidence="1" key="1">
    <citation type="submission" date="2020-09" db="EMBL/GenBank/DDBJ databases">
        <title>Genome-Enabled Discovery of Anthraquinone Biosynthesis in Senna tora.</title>
        <authorList>
            <person name="Kang S.-H."/>
            <person name="Pandey R.P."/>
            <person name="Lee C.-M."/>
            <person name="Sim J.-S."/>
            <person name="Jeong J.-T."/>
            <person name="Choi B.-S."/>
            <person name="Jung M."/>
            <person name="Ginzburg D."/>
            <person name="Zhao K."/>
            <person name="Won S.Y."/>
            <person name="Oh T.-J."/>
            <person name="Yu Y."/>
            <person name="Kim N.-H."/>
            <person name="Lee O.R."/>
            <person name="Lee T.-H."/>
            <person name="Bashyal P."/>
            <person name="Kim T.-S."/>
            <person name="Lee W.-H."/>
            <person name="Kawkins C."/>
            <person name="Kim C.-K."/>
            <person name="Kim J.S."/>
            <person name="Ahn B.O."/>
            <person name="Rhee S.Y."/>
            <person name="Sohng J.K."/>
        </authorList>
    </citation>
    <scope>NUCLEOTIDE SEQUENCE</scope>
    <source>
        <tissue evidence="1">Leaf</tissue>
    </source>
</reference>
<name>A0A834X397_9FABA</name>
<gene>
    <name evidence="1" type="ORF">G2W53_011719</name>
</gene>
<dbReference type="Proteomes" id="UP000634136">
    <property type="component" value="Unassembled WGS sequence"/>
</dbReference>
<sequence>MAVVLILSLRREQKMLVATNTKILYFNFGAFSSP</sequence>
<accession>A0A834X397</accession>
<protein>
    <submittedName>
        <fullName evidence="1">Uncharacterized protein</fullName>
    </submittedName>
</protein>
<evidence type="ECO:0000313" key="2">
    <source>
        <dbReference type="Proteomes" id="UP000634136"/>
    </source>
</evidence>
<dbReference type="EMBL" id="JAAIUW010000004">
    <property type="protein sequence ID" value="KAF7836860.1"/>
    <property type="molecule type" value="Genomic_DNA"/>
</dbReference>
<comment type="caution">
    <text evidence="1">The sequence shown here is derived from an EMBL/GenBank/DDBJ whole genome shotgun (WGS) entry which is preliminary data.</text>
</comment>
<dbReference type="AlphaFoldDB" id="A0A834X397"/>
<evidence type="ECO:0000313" key="1">
    <source>
        <dbReference type="EMBL" id="KAF7836860.1"/>
    </source>
</evidence>
<proteinExistence type="predicted"/>